<gene>
    <name evidence="2" type="ORF">DB43_GE00030</name>
</gene>
<name>A0A0C1E8K3_9BACT</name>
<dbReference type="OMA" id="ESAWQAG"/>
<dbReference type="Gene3D" id="3.90.70.10">
    <property type="entry name" value="Cysteine proteinases"/>
    <property type="match status" value="1"/>
</dbReference>
<dbReference type="InterPro" id="IPR039564">
    <property type="entry name" value="Peptidase_C39-like"/>
</dbReference>
<sequence length="321" mass="36629">MKNLIFYFFMLFNIFHLEAYMAHREAPFEQEWKEENLSPFDELILSWNGMRPTEGKLLFYVSAKVNEWSPWLLYASWGSDGQSSFSNSAPENFVKVYQDTFEVLEGKKATGFKIKIVPEDCVLYNIHHLHVYTNGNTPQLLPERLPSSNLIHIDVPGLSQMTINHARHNALCSPTSTTAVIRYLSNNDAIDPIYFAQNVWDRGFDIFGNWVFNVAQASSELGSSWSCWVERLNGFDQIHQRLIQGTPIIVSVRGPLHGSALSYSAGHLMVVIGYDSLNQKVICMDPAFPSDDQTHVSYDLSNFIEAWSRRGKVAYIFSKNL</sequence>
<proteinExistence type="predicted"/>
<evidence type="ECO:0000313" key="2">
    <source>
        <dbReference type="EMBL" id="KIA77522.1"/>
    </source>
</evidence>
<dbReference type="Pfam" id="PF13529">
    <property type="entry name" value="Peptidase_C39_2"/>
    <property type="match status" value="1"/>
</dbReference>
<evidence type="ECO:0000259" key="1">
    <source>
        <dbReference type="Pfam" id="PF13529"/>
    </source>
</evidence>
<feature type="domain" description="Peptidase C39-like" evidence="1">
    <location>
        <begin position="153"/>
        <end position="287"/>
    </location>
</feature>
<evidence type="ECO:0000313" key="3">
    <source>
        <dbReference type="Proteomes" id="UP000031307"/>
    </source>
</evidence>
<comment type="caution">
    <text evidence="2">The sequence shown here is derived from an EMBL/GenBank/DDBJ whole genome shotgun (WGS) entry which is preliminary data.</text>
</comment>
<dbReference type="RefSeq" id="WP_006341112.1">
    <property type="nucleotide sequence ID" value="NZ_BAWW01000008.1"/>
</dbReference>
<organism evidence="2 3">
    <name type="scientific">Parachlamydia acanthamoebae</name>
    <dbReference type="NCBI Taxonomy" id="83552"/>
    <lineage>
        <taxon>Bacteria</taxon>
        <taxon>Pseudomonadati</taxon>
        <taxon>Chlamydiota</taxon>
        <taxon>Chlamydiia</taxon>
        <taxon>Parachlamydiales</taxon>
        <taxon>Parachlamydiaceae</taxon>
        <taxon>Parachlamydia</taxon>
    </lineage>
</organism>
<dbReference type="Proteomes" id="UP000031307">
    <property type="component" value="Unassembled WGS sequence"/>
</dbReference>
<dbReference type="AlphaFoldDB" id="A0A0C1E8K3"/>
<reference evidence="2 3" key="1">
    <citation type="journal article" date="2014" name="Mol. Biol. Evol.">
        <title>Massive expansion of Ubiquitination-related gene families within the Chlamydiae.</title>
        <authorList>
            <person name="Domman D."/>
            <person name="Collingro A."/>
            <person name="Lagkouvardos I."/>
            <person name="Gehre L."/>
            <person name="Weinmaier T."/>
            <person name="Rattei T."/>
            <person name="Subtil A."/>
            <person name="Horn M."/>
        </authorList>
    </citation>
    <scope>NUCLEOTIDE SEQUENCE [LARGE SCALE GENOMIC DNA]</scope>
    <source>
        <strain evidence="2 3">OEW1</strain>
    </source>
</reference>
<dbReference type="PATRIC" id="fig|83552.4.peg.1271"/>
<protein>
    <recommendedName>
        <fullName evidence="1">Peptidase C39-like domain-containing protein</fullName>
    </recommendedName>
</protein>
<dbReference type="EMBL" id="JSAM01000074">
    <property type="protein sequence ID" value="KIA77522.1"/>
    <property type="molecule type" value="Genomic_DNA"/>
</dbReference>
<accession>A0A0C1E8K3</accession>